<reference evidence="4" key="1">
    <citation type="submission" date="2015-08" db="EMBL/GenBank/DDBJ databases">
        <authorList>
            <person name="Varghese N."/>
        </authorList>
    </citation>
    <scope>NUCLEOTIDE SEQUENCE [LARGE SCALE GENOMIC DNA]</scope>
    <source>
        <strain evidence="4">DSM 17901</strain>
    </source>
</reference>
<dbReference type="NCBIfam" id="TIGR00035">
    <property type="entry name" value="asp_race"/>
    <property type="match status" value="1"/>
</dbReference>
<dbReference type="STRING" id="375574.GCA_001418035_02247"/>
<dbReference type="Proteomes" id="UP000243535">
    <property type="component" value="Unassembled WGS sequence"/>
</dbReference>
<dbReference type="InterPro" id="IPR001920">
    <property type="entry name" value="Asp/Glu_race"/>
</dbReference>
<dbReference type="InterPro" id="IPR015942">
    <property type="entry name" value="Asp/Glu/hydantoin_racemase"/>
</dbReference>
<evidence type="ECO:0000313" key="4">
    <source>
        <dbReference type="Proteomes" id="UP000243535"/>
    </source>
</evidence>
<evidence type="ECO:0000256" key="2">
    <source>
        <dbReference type="ARBA" id="ARBA00023235"/>
    </source>
</evidence>
<dbReference type="SUPFAM" id="SSF53681">
    <property type="entry name" value="Aspartate/glutamate racemase"/>
    <property type="match status" value="2"/>
</dbReference>
<dbReference type="EMBL" id="CYHA01000006">
    <property type="protein sequence ID" value="CUA85683.1"/>
    <property type="molecule type" value="Genomic_DNA"/>
</dbReference>
<proteinExistence type="inferred from homology"/>
<keyword evidence="4" id="KW-1185">Reference proteome</keyword>
<dbReference type="RefSeq" id="WP_055434295.1">
    <property type="nucleotide sequence ID" value="NZ_CYHA01000006.1"/>
</dbReference>
<sequence length="235" mass="25214">MHLSSERWLGIVGGTSWESTALYYRLLNETVRTQQGGLHSARLLLASVDFAPLEANMRTGNWTAVEACLLQAGKRLVAAGAGALLLASNTLHRLYPILSTALPVPMLHIADAAGAALSRDGHRKVLLLGTQYTMEAPFYRERLAEAWGLTALIPSPAERQALQRLIFDDLCQGRVPPEGTRLLQALTGQEGIDAVLLGCTELTLALPGHAAACPVYDTARLHAEAGAAWLLEDCA</sequence>
<dbReference type="PANTHER" id="PTHR21198:SF7">
    <property type="entry name" value="ASPARTATE-GLUTAMATE RACEMASE FAMILY"/>
    <property type="match status" value="1"/>
</dbReference>
<dbReference type="AlphaFoldDB" id="A0A0K6H3W9"/>
<keyword evidence="2" id="KW-0413">Isomerase</keyword>
<name>A0A0K6H3W9_9NEIS</name>
<gene>
    <name evidence="3" type="ORF">Ga0061063_2467</name>
</gene>
<evidence type="ECO:0000313" key="3">
    <source>
        <dbReference type="EMBL" id="CUA85683.1"/>
    </source>
</evidence>
<dbReference type="Gene3D" id="3.40.50.1860">
    <property type="match status" value="2"/>
</dbReference>
<dbReference type="Pfam" id="PF01177">
    <property type="entry name" value="Asp_Glu_race"/>
    <property type="match status" value="1"/>
</dbReference>
<organism evidence="3 4">
    <name type="scientific">Gulbenkiania indica</name>
    <dbReference type="NCBI Taxonomy" id="375574"/>
    <lineage>
        <taxon>Bacteria</taxon>
        <taxon>Pseudomonadati</taxon>
        <taxon>Pseudomonadota</taxon>
        <taxon>Betaproteobacteria</taxon>
        <taxon>Neisseriales</taxon>
        <taxon>Chromobacteriaceae</taxon>
        <taxon>Gulbenkiania</taxon>
    </lineage>
</organism>
<dbReference type="InterPro" id="IPR004380">
    <property type="entry name" value="Asp_race"/>
</dbReference>
<comment type="similarity">
    <text evidence="1">Belongs to the aspartate/glutamate racemases family.</text>
</comment>
<dbReference type="GO" id="GO:0047661">
    <property type="term" value="F:amino-acid racemase activity"/>
    <property type="evidence" value="ECO:0007669"/>
    <property type="project" value="InterPro"/>
</dbReference>
<protein>
    <submittedName>
        <fullName evidence="3">Aspartate racemase</fullName>
    </submittedName>
</protein>
<dbReference type="PANTHER" id="PTHR21198">
    <property type="entry name" value="GLUTAMATE RACEMASE"/>
    <property type="match status" value="1"/>
</dbReference>
<evidence type="ECO:0000256" key="1">
    <source>
        <dbReference type="ARBA" id="ARBA00007847"/>
    </source>
</evidence>
<accession>A0A0K6H3W9</accession>